<feature type="compositionally biased region" description="Polar residues" evidence="1">
    <location>
        <begin position="17"/>
        <end position="33"/>
    </location>
</feature>
<gene>
    <name evidence="2" type="ORF">PECAL_2P15490</name>
</gene>
<reference evidence="2" key="1">
    <citation type="submission" date="2021-11" db="EMBL/GenBank/DDBJ databases">
        <authorList>
            <consortium name="Genoscope - CEA"/>
            <person name="William W."/>
        </authorList>
    </citation>
    <scope>NUCLEOTIDE SEQUENCE</scope>
</reference>
<proteinExistence type="predicted"/>
<name>A0A8J2WU75_9STRA</name>
<dbReference type="OrthoDB" id="204408at2759"/>
<evidence type="ECO:0000313" key="3">
    <source>
        <dbReference type="Proteomes" id="UP000789595"/>
    </source>
</evidence>
<feature type="compositionally biased region" description="Basic residues" evidence="1">
    <location>
        <begin position="37"/>
        <end position="47"/>
    </location>
</feature>
<organism evidence="2 3">
    <name type="scientific">Pelagomonas calceolata</name>
    <dbReference type="NCBI Taxonomy" id="35677"/>
    <lineage>
        <taxon>Eukaryota</taxon>
        <taxon>Sar</taxon>
        <taxon>Stramenopiles</taxon>
        <taxon>Ochrophyta</taxon>
        <taxon>Pelagophyceae</taxon>
        <taxon>Pelagomonadales</taxon>
        <taxon>Pelagomonadaceae</taxon>
        <taxon>Pelagomonas</taxon>
    </lineage>
</organism>
<comment type="caution">
    <text evidence="2">The sequence shown here is derived from an EMBL/GenBank/DDBJ whole genome shotgun (WGS) entry which is preliminary data.</text>
</comment>
<dbReference type="AlphaFoldDB" id="A0A8J2WU75"/>
<evidence type="ECO:0000256" key="1">
    <source>
        <dbReference type="SAM" id="MobiDB-lite"/>
    </source>
</evidence>
<dbReference type="EMBL" id="CAKKNE010000002">
    <property type="protein sequence ID" value="CAH0368482.1"/>
    <property type="molecule type" value="Genomic_DNA"/>
</dbReference>
<protein>
    <recommendedName>
        <fullName evidence="4">Uracil-DNA glycosylase-like domain-containing protein</fullName>
    </recommendedName>
</protein>
<accession>A0A8J2WU75</accession>
<feature type="region of interest" description="Disordered" evidence="1">
    <location>
        <begin position="17"/>
        <end position="52"/>
    </location>
</feature>
<sequence>MRLALCSCTLATGLRMASTTPQKAARRQATTAGTPAKRPKTSPHFRKGAFPPVVDEQTRPHTLLLGTQPSDTSLRENRYFMTNANVFWHIVGDALGFRRGFHVDGRTEACDFIRPHLLHDEELDYDDAVKKFTGAGYALWDTVASSQRKGSLDSAIQDAEYADVRGLLRTYPSIRRICFATGGGSAKIFAKAHAAWLKEPGAFRRRDDALAKAAFPKVPTTGEGVELCILLSASPASNPRETWSAAKQRQKGHSDQWAARPAALYPFKRRQWFDVCFADEPLVRAAAPFGALASDYRADEEGGDKS</sequence>
<dbReference type="Gene3D" id="3.40.470.10">
    <property type="entry name" value="Uracil-DNA glycosylase-like domain"/>
    <property type="match status" value="1"/>
</dbReference>
<evidence type="ECO:0000313" key="2">
    <source>
        <dbReference type="EMBL" id="CAH0368482.1"/>
    </source>
</evidence>
<keyword evidence="3" id="KW-1185">Reference proteome</keyword>
<dbReference type="SUPFAM" id="SSF52141">
    <property type="entry name" value="Uracil-DNA glycosylase-like"/>
    <property type="match status" value="1"/>
</dbReference>
<dbReference type="InterPro" id="IPR036895">
    <property type="entry name" value="Uracil-DNA_glycosylase-like_sf"/>
</dbReference>
<evidence type="ECO:0008006" key="4">
    <source>
        <dbReference type="Google" id="ProtNLM"/>
    </source>
</evidence>
<dbReference type="Proteomes" id="UP000789595">
    <property type="component" value="Unassembled WGS sequence"/>
</dbReference>